<protein>
    <submittedName>
        <fullName evidence="4">Putative outer membrane protein involved in lipoprotein sorting</fullName>
    </submittedName>
</protein>
<dbReference type="SUPFAM" id="SSF89392">
    <property type="entry name" value="Prokaryotic lipoproteins and lipoprotein localization factors"/>
    <property type="match status" value="1"/>
</dbReference>
<dbReference type="RefSeq" id="WP_013608430.1">
    <property type="nucleotide sequence ID" value="NC_015152.1"/>
</dbReference>
<gene>
    <name evidence="4" type="ordered locus">SpiBuddy_2777</name>
</gene>
<dbReference type="InterPro" id="IPR052944">
    <property type="entry name" value="Sporulation_related"/>
</dbReference>
<evidence type="ECO:0000256" key="1">
    <source>
        <dbReference type="ARBA" id="ARBA00022729"/>
    </source>
</evidence>
<feature type="domain" description="Uncharacterized protein TP-0789" evidence="3">
    <location>
        <begin position="69"/>
        <end position="247"/>
    </location>
</feature>
<proteinExistence type="predicted"/>
<keyword evidence="1 2" id="KW-0732">Signal</keyword>
<dbReference type="PANTHER" id="PTHR37507">
    <property type="entry name" value="SPORULATION PROTEIN YDCC"/>
    <property type="match status" value="1"/>
</dbReference>
<evidence type="ECO:0000313" key="5">
    <source>
        <dbReference type="Proteomes" id="UP000008466"/>
    </source>
</evidence>
<name>F0RRY1_SPHGB</name>
<organism evidence="4 5">
    <name type="scientific">Sphaerochaeta globosa (strain ATCC BAA-1886 / DSM 22777 / Buddy)</name>
    <name type="common">Spirochaeta sp. (strain Buddy)</name>
    <dbReference type="NCBI Taxonomy" id="158189"/>
    <lineage>
        <taxon>Bacteria</taxon>
        <taxon>Pseudomonadati</taxon>
        <taxon>Spirochaetota</taxon>
        <taxon>Spirochaetia</taxon>
        <taxon>Spirochaetales</taxon>
        <taxon>Sphaerochaetaceae</taxon>
        <taxon>Sphaerochaeta</taxon>
    </lineage>
</organism>
<dbReference type="OrthoDB" id="9803781at2"/>
<dbReference type="CDD" id="cd16329">
    <property type="entry name" value="LolA_like"/>
    <property type="match status" value="1"/>
</dbReference>
<keyword evidence="4" id="KW-0449">Lipoprotein</keyword>
<dbReference type="Pfam" id="PF17131">
    <property type="entry name" value="LolA_like"/>
    <property type="match status" value="1"/>
</dbReference>
<dbReference type="STRING" id="158189.SpiBuddy_2777"/>
<dbReference type="InterPro" id="IPR029046">
    <property type="entry name" value="LolA/LolB/LppX"/>
</dbReference>
<feature type="signal peptide" evidence="2">
    <location>
        <begin position="1"/>
        <end position="23"/>
    </location>
</feature>
<accession>F0RRY1</accession>
<dbReference type="InterPro" id="IPR033399">
    <property type="entry name" value="TP_0789-like"/>
</dbReference>
<feature type="chain" id="PRO_5003256261" evidence="2">
    <location>
        <begin position="24"/>
        <end position="248"/>
    </location>
</feature>
<dbReference type="eggNOG" id="COG2834">
    <property type="taxonomic scope" value="Bacteria"/>
</dbReference>
<evidence type="ECO:0000313" key="4">
    <source>
        <dbReference type="EMBL" id="ADY14586.1"/>
    </source>
</evidence>
<evidence type="ECO:0000259" key="3">
    <source>
        <dbReference type="Pfam" id="PF17131"/>
    </source>
</evidence>
<evidence type="ECO:0000256" key="2">
    <source>
        <dbReference type="SAM" id="SignalP"/>
    </source>
</evidence>
<dbReference type="AlphaFoldDB" id="F0RRY1"/>
<reference evidence="5" key="1">
    <citation type="submission" date="2011-02" db="EMBL/GenBank/DDBJ databases">
        <title>Complete sequence of Spirochaeta sp. Buddy.</title>
        <authorList>
            <person name="Lucas S."/>
            <person name="Copeland A."/>
            <person name="Lapidus A."/>
            <person name="Cheng J.-F."/>
            <person name="Goodwin L."/>
            <person name="Pitluck S."/>
            <person name="Zeytun A."/>
            <person name="Detter J.C."/>
            <person name="Han C."/>
            <person name="Tapia R."/>
            <person name="Land M."/>
            <person name="Hauser L."/>
            <person name="Kyrpides N."/>
            <person name="Ivanova N."/>
            <person name="Mikhailova N."/>
            <person name="Pagani I."/>
            <person name="Ritalahti K.M."/>
            <person name="Loeffler F.E."/>
            <person name="Woyke T."/>
        </authorList>
    </citation>
    <scope>NUCLEOTIDE SEQUENCE [LARGE SCALE GENOMIC DNA]</scope>
    <source>
        <strain evidence="5">ATCC BAA-1886 / DSM 22777 / Buddy</strain>
    </source>
</reference>
<sequence>MSNRTRLVAVTLVCLLCIPFSLAAITAEDIIRTMDGMQTFETSYSNGSIKTTDRFGVKESTFKAWSQGSSDSLIEFTSTAERGQKILRTKGSLYLFYPDAEELIRLQGAALRQSMLGSDISYEDMTEEKNTLDDYTVKLDGSELVNGRDCHVLTLTAKTRQVAYPIQKIWVDKETYLVWKASYSTAQGRLLKEMQVLATIVVEGRTLPKESRIEDKMKRDSATIMALDTLEVNIPLDRKIFTLENLTW</sequence>
<dbReference type="HOGENOM" id="CLU_074356_2_0_12"/>
<dbReference type="Gene3D" id="2.50.20.10">
    <property type="entry name" value="Lipoprotein localisation LolA/LolB/LppX"/>
    <property type="match status" value="1"/>
</dbReference>
<dbReference type="KEGG" id="sbu:SpiBuddy_2777"/>
<dbReference type="PANTHER" id="PTHR37507:SF2">
    <property type="entry name" value="SPORULATION PROTEIN YDCC"/>
    <property type="match status" value="1"/>
</dbReference>
<keyword evidence="5" id="KW-1185">Reference proteome</keyword>
<dbReference type="Proteomes" id="UP000008466">
    <property type="component" value="Chromosome"/>
</dbReference>
<dbReference type="EMBL" id="CP002541">
    <property type="protein sequence ID" value="ADY14586.1"/>
    <property type="molecule type" value="Genomic_DNA"/>
</dbReference>